<dbReference type="InterPro" id="IPR035965">
    <property type="entry name" value="PAS-like_dom_sf"/>
</dbReference>
<dbReference type="SMART" id="SM00091">
    <property type="entry name" value="PAS"/>
    <property type="match status" value="5"/>
</dbReference>
<dbReference type="AlphaFoldDB" id="A0A150IWF1"/>
<dbReference type="CDD" id="cd00082">
    <property type="entry name" value="HisKA"/>
    <property type="match status" value="1"/>
</dbReference>
<dbReference type="PROSITE" id="PS50113">
    <property type="entry name" value="PAC"/>
    <property type="match status" value="5"/>
</dbReference>
<dbReference type="Pfam" id="PF08448">
    <property type="entry name" value="PAS_4"/>
    <property type="match status" value="1"/>
</dbReference>
<feature type="domain" description="PAC" evidence="2">
    <location>
        <begin position="606"/>
        <end position="658"/>
    </location>
</feature>
<evidence type="ECO:0000259" key="1">
    <source>
        <dbReference type="PROSITE" id="PS50112"/>
    </source>
</evidence>
<dbReference type="GO" id="GO:0006355">
    <property type="term" value="P:regulation of DNA-templated transcription"/>
    <property type="evidence" value="ECO:0007669"/>
    <property type="project" value="InterPro"/>
</dbReference>
<dbReference type="InterPro" id="IPR052155">
    <property type="entry name" value="Biofilm_reg_signaling"/>
</dbReference>
<comment type="caution">
    <text evidence="3">The sequence shown here is derived from an EMBL/GenBank/DDBJ whole genome shotgun (WGS) entry which is preliminary data.</text>
</comment>
<evidence type="ECO:0000313" key="4">
    <source>
        <dbReference type="Proteomes" id="UP000075578"/>
    </source>
</evidence>
<dbReference type="CDD" id="cd00130">
    <property type="entry name" value="PAS"/>
    <property type="match status" value="5"/>
</dbReference>
<dbReference type="InterPro" id="IPR013767">
    <property type="entry name" value="PAS_fold"/>
</dbReference>
<dbReference type="InterPro" id="IPR000014">
    <property type="entry name" value="PAS"/>
</dbReference>
<dbReference type="InterPro" id="IPR001610">
    <property type="entry name" value="PAC"/>
</dbReference>
<feature type="domain" description="PAC" evidence="2">
    <location>
        <begin position="220"/>
        <end position="272"/>
    </location>
</feature>
<feature type="domain" description="PAS" evidence="1">
    <location>
        <begin position="533"/>
        <end position="591"/>
    </location>
</feature>
<dbReference type="PANTHER" id="PTHR44757">
    <property type="entry name" value="DIGUANYLATE CYCLASE DGCP"/>
    <property type="match status" value="1"/>
</dbReference>
<evidence type="ECO:0000313" key="3">
    <source>
        <dbReference type="EMBL" id="KYC49326.1"/>
    </source>
</evidence>
<feature type="domain" description="PAC" evidence="2">
    <location>
        <begin position="344"/>
        <end position="396"/>
    </location>
</feature>
<feature type="domain" description="PAS" evidence="1">
    <location>
        <begin position="397"/>
        <end position="442"/>
    </location>
</feature>
<dbReference type="GO" id="GO:0000155">
    <property type="term" value="F:phosphorelay sensor kinase activity"/>
    <property type="evidence" value="ECO:0007669"/>
    <property type="project" value="InterPro"/>
</dbReference>
<dbReference type="SMART" id="SM00086">
    <property type="entry name" value="PAC"/>
    <property type="match status" value="5"/>
</dbReference>
<sequence>MELDIKSKYSSMVRNGNVDQVLTYLHELYENMPIPSAIITQDFIIEDVSRQFLEVFDYERNEVIGKNILTYIDLEHHDIFLNSVKKLDTFDSISGVEFQMVKKNGSKIDISFSAKIGNKYSENTLNIFCIMEDITYRKSCELNLESKNKEMSLLLDNIETQVWYLKDSETYGLVNKAHADFLGYTVDYLTNRNLHDFLPREVAEECIRGNKEVYSTKKIIHTEEWAPNYKGESRLLEITKTPLLDSDGNVKYVVCIGVDVTDKRMYESKLKETQDRLQSLFEGSMDAIWASTKDGIIVEANEAAANMLGCDLREFIGSKITDFYVNPEDRESFRNEVEEKKSVKNYEIKLNRKDGREIDCVFSSSLWTNSKGEHLGYIGIVHDITDFNKTSKELQDSRHLLENIIDFLPDPTFSIDKEGRIISWNKKIEELTGIKSEDMIGKGEYEYSIPFYGEKRPVLIDLILNPSDVIDSKYDSIKRYGDSVEGEAVIQNSRGELINVWAKATALYDNSGKLIGAIETIRDITESKIKENELMKVYTAIDQGPGIVVITDINGDIEYVNPKFVETTGYSSEEILGQNLRILNSSFLPSEIYTSLWDTISSGSTWKGEFHNRKKNGEFYWEYATISPIRNKKGEIINYIKVSEDITIKKKAKKQMDENIEYFAHLVDHIRNPLAIMSGFIQIKIDDEETKERLLRQIDRIENIIILLDKGWMDTEDTRRFLKKYDL</sequence>
<name>A0A150IWF1_9EURY</name>
<dbReference type="PATRIC" id="fig|1705564.3.peg.1514"/>
<accession>A0A150IWF1</accession>
<feature type="domain" description="PAC" evidence="2">
    <location>
        <begin position="94"/>
        <end position="146"/>
    </location>
</feature>
<dbReference type="InterPro" id="IPR013656">
    <property type="entry name" value="PAS_4"/>
</dbReference>
<proteinExistence type="predicted"/>
<dbReference type="SUPFAM" id="SSF55785">
    <property type="entry name" value="PYP-like sensor domain (PAS domain)"/>
    <property type="match status" value="5"/>
</dbReference>
<dbReference type="PROSITE" id="PS50112">
    <property type="entry name" value="PAS"/>
    <property type="match status" value="3"/>
</dbReference>
<feature type="domain" description="PAS" evidence="1">
    <location>
        <begin position="273"/>
        <end position="346"/>
    </location>
</feature>
<gene>
    <name evidence="3" type="primary">bat_4</name>
    <name evidence="3" type="ORF">AMQ74_01439</name>
</gene>
<evidence type="ECO:0000259" key="2">
    <source>
        <dbReference type="PROSITE" id="PS50113"/>
    </source>
</evidence>
<dbReference type="EMBL" id="LNGD01000107">
    <property type="protein sequence ID" value="KYC49326.1"/>
    <property type="molecule type" value="Genomic_DNA"/>
</dbReference>
<feature type="domain" description="PAC" evidence="2">
    <location>
        <begin position="484"/>
        <end position="536"/>
    </location>
</feature>
<dbReference type="Gene3D" id="3.30.450.20">
    <property type="entry name" value="PAS domain"/>
    <property type="match status" value="5"/>
</dbReference>
<dbReference type="PANTHER" id="PTHR44757:SF2">
    <property type="entry name" value="BIOFILM ARCHITECTURE MAINTENANCE PROTEIN MBAA"/>
    <property type="match status" value="1"/>
</dbReference>
<dbReference type="Pfam" id="PF13426">
    <property type="entry name" value="PAS_9"/>
    <property type="match status" value="2"/>
</dbReference>
<dbReference type="Pfam" id="PF00989">
    <property type="entry name" value="PAS"/>
    <property type="match status" value="2"/>
</dbReference>
<dbReference type="InterPro" id="IPR003661">
    <property type="entry name" value="HisK_dim/P_dom"/>
</dbReference>
<protein>
    <submittedName>
        <fullName evidence="3">Bacterioopsin transcriptional activator</fullName>
    </submittedName>
</protein>
<dbReference type="InterPro" id="IPR000700">
    <property type="entry name" value="PAS-assoc_C"/>
</dbReference>
<dbReference type="Proteomes" id="UP000075578">
    <property type="component" value="Unassembled WGS sequence"/>
</dbReference>
<organism evidence="3 4">
    <name type="scientific">Candidatus Methanofastidiosum methylothiophilum</name>
    <dbReference type="NCBI Taxonomy" id="1705564"/>
    <lineage>
        <taxon>Archaea</taxon>
        <taxon>Methanobacteriati</taxon>
        <taxon>Methanobacteriota</taxon>
        <taxon>Stenosarchaea group</taxon>
        <taxon>Candidatus Methanofastidiosia</taxon>
        <taxon>Candidatus Methanofastidiosales</taxon>
        <taxon>Candidatus Methanofastidiosaceae</taxon>
        <taxon>Candidatus Methanofastidiosum</taxon>
    </lineage>
</organism>
<dbReference type="NCBIfam" id="TIGR00229">
    <property type="entry name" value="sensory_box"/>
    <property type="match status" value="5"/>
</dbReference>
<reference evidence="3 4" key="1">
    <citation type="journal article" date="2016" name="ISME J.">
        <title>Chasing the elusive Euryarchaeota class WSA2: genomes reveal a uniquely fastidious methyl-reducing methanogen.</title>
        <authorList>
            <person name="Nobu M.K."/>
            <person name="Narihiro T."/>
            <person name="Kuroda K."/>
            <person name="Mei R."/>
            <person name="Liu W.T."/>
        </authorList>
    </citation>
    <scope>NUCLEOTIDE SEQUENCE [LARGE SCALE GENOMIC DNA]</scope>
    <source>
        <strain evidence="3">U1lsi0528_Bin089</strain>
    </source>
</reference>